<organism evidence="1 2">
    <name type="scientific">Dreissena polymorpha</name>
    <name type="common">Zebra mussel</name>
    <name type="synonym">Mytilus polymorpha</name>
    <dbReference type="NCBI Taxonomy" id="45954"/>
    <lineage>
        <taxon>Eukaryota</taxon>
        <taxon>Metazoa</taxon>
        <taxon>Spiralia</taxon>
        <taxon>Lophotrochozoa</taxon>
        <taxon>Mollusca</taxon>
        <taxon>Bivalvia</taxon>
        <taxon>Autobranchia</taxon>
        <taxon>Heteroconchia</taxon>
        <taxon>Euheterodonta</taxon>
        <taxon>Imparidentia</taxon>
        <taxon>Neoheterodontei</taxon>
        <taxon>Myida</taxon>
        <taxon>Dreissenoidea</taxon>
        <taxon>Dreissenidae</taxon>
        <taxon>Dreissena</taxon>
    </lineage>
</organism>
<evidence type="ECO:0000313" key="1">
    <source>
        <dbReference type="EMBL" id="KAH3777850.1"/>
    </source>
</evidence>
<keyword evidence="2" id="KW-1185">Reference proteome</keyword>
<dbReference type="Proteomes" id="UP000828390">
    <property type="component" value="Unassembled WGS sequence"/>
</dbReference>
<dbReference type="EMBL" id="JAIWYP010000009">
    <property type="protein sequence ID" value="KAH3777850.1"/>
    <property type="molecule type" value="Genomic_DNA"/>
</dbReference>
<reference evidence="1" key="1">
    <citation type="journal article" date="2019" name="bioRxiv">
        <title>The Genome of the Zebra Mussel, Dreissena polymorpha: A Resource for Invasive Species Research.</title>
        <authorList>
            <person name="McCartney M.A."/>
            <person name="Auch B."/>
            <person name="Kono T."/>
            <person name="Mallez S."/>
            <person name="Zhang Y."/>
            <person name="Obille A."/>
            <person name="Becker A."/>
            <person name="Abrahante J.E."/>
            <person name="Garbe J."/>
            <person name="Badalamenti J.P."/>
            <person name="Herman A."/>
            <person name="Mangelson H."/>
            <person name="Liachko I."/>
            <person name="Sullivan S."/>
            <person name="Sone E.D."/>
            <person name="Koren S."/>
            <person name="Silverstein K.A.T."/>
            <person name="Beckman K.B."/>
            <person name="Gohl D.M."/>
        </authorList>
    </citation>
    <scope>NUCLEOTIDE SEQUENCE</scope>
    <source>
        <strain evidence="1">Duluth1</strain>
        <tissue evidence="1">Whole animal</tissue>
    </source>
</reference>
<protein>
    <submittedName>
        <fullName evidence="1">Uncharacterized protein</fullName>
    </submittedName>
</protein>
<name>A0A9D4EEA5_DREPO</name>
<accession>A0A9D4EEA5</accession>
<dbReference type="AlphaFoldDB" id="A0A9D4EEA5"/>
<comment type="caution">
    <text evidence="1">The sequence shown here is derived from an EMBL/GenBank/DDBJ whole genome shotgun (WGS) entry which is preliminary data.</text>
</comment>
<evidence type="ECO:0000313" key="2">
    <source>
        <dbReference type="Proteomes" id="UP000828390"/>
    </source>
</evidence>
<sequence length="52" mass="5845">MLKTMAVAAKLPEGKRYTNHSARKHLVQKLRGHDVPPTALWLLLVIRMLGPS</sequence>
<gene>
    <name evidence="1" type="ORF">DPMN_179298</name>
</gene>
<proteinExistence type="predicted"/>
<reference evidence="1" key="2">
    <citation type="submission" date="2020-11" db="EMBL/GenBank/DDBJ databases">
        <authorList>
            <person name="McCartney M.A."/>
            <person name="Auch B."/>
            <person name="Kono T."/>
            <person name="Mallez S."/>
            <person name="Becker A."/>
            <person name="Gohl D.M."/>
            <person name="Silverstein K.A.T."/>
            <person name="Koren S."/>
            <person name="Bechman K.B."/>
            <person name="Herman A."/>
            <person name="Abrahante J.E."/>
            <person name="Garbe J."/>
        </authorList>
    </citation>
    <scope>NUCLEOTIDE SEQUENCE</scope>
    <source>
        <strain evidence="1">Duluth1</strain>
        <tissue evidence="1">Whole animal</tissue>
    </source>
</reference>